<protein>
    <submittedName>
        <fullName evidence="1">Uncharacterized protein</fullName>
    </submittedName>
</protein>
<evidence type="ECO:0000313" key="1">
    <source>
        <dbReference type="EMBL" id="PTD01172.1"/>
    </source>
</evidence>
<proteinExistence type="predicted"/>
<reference evidence="1 2" key="1">
    <citation type="submission" date="2018-02" db="EMBL/GenBank/DDBJ databases">
        <title>Fusarium culmorum secondary metabolites in fungal-bacterial-plant interactions.</title>
        <authorList>
            <person name="Schmidt R."/>
        </authorList>
    </citation>
    <scope>NUCLEOTIDE SEQUENCE [LARGE SCALE GENOMIC DNA]</scope>
    <source>
        <strain evidence="1 2">PV</strain>
    </source>
</reference>
<dbReference type="OMA" id="DKCSSAQ"/>
<accession>A0A2T4GC58</accession>
<dbReference type="Proteomes" id="UP000241587">
    <property type="component" value="Unassembled WGS sequence"/>
</dbReference>
<dbReference type="OrthoDB" id="2162994at2759"/>
<dbReference type="AlphaFoldDB" id="A0A2T4GC58"/>
<dbReference type="EMBL" id="PVEM01000031">
    <property type="protein sequence ID" value="PTD01172.1"/>
    <property type="molecule type" value="Genomic_DNA"/>
</dbReference>
<name>A0A2T4GC58_FUSCU</name>
<evidence type="ECO:0000313" key="2">
    <source>
        <dbReference type="Proteomes" id="UP000241587"/>
    </source>
</evidence>
<sequence>MDQYYITPRTSQELQHQARAYDVVSSRRISLPDKCSSAQYRTESLQSVGEPLYNVSVFRTSAIATALASELESSHRDNKWASSLPCDATTKYPNLTSGSHTEHRKTASDWTRGDKILHANRRKQQVRLPDFHLKVPFLTAIAIDFWAQWSNFMPILPCNRDTQMAQGSLWTPHTL</sequence>
<comment type="caution">
    <text evidence="1">The sequence shown here is derived from an EMBL/GenBank/DDBJ whole genome shotgun (WGS) entry which is preliminary data.</text>
</comment>
<keyword evidence="2" id="KW-1185">Reference proteome</keyword>
<gene>
    <name evidence="1" type="ORF">FCULG_00012760</name>
</gene>
<organism evidence="1 2">
    <name type="scientific">Fusarium culmorum</name>
    <dbReference type="NCBI Taxonomy" id="5516"/>
    <lineage>
        <taxon>Eukaryota</taxon>
        <taxon>Fungi</taxon>
        <taxon>Dikarya</taxon>
        <taxon>Ascomycota</taxon>
        <taxon>Pezizomycotina</taxon>
        <taxon>Sordariomycetes</taxon>
        <taxon>Hypocreomycetidae</taxon>
        <taxon>Hypocreales</taxon>
        <taxon>Nectriaceae</taxon>
        <taxon>Fusarium</taxon>
    </lineage>
</organism>